<comment type="caution">
    <text evidence="1">The sequence shown here is derived from an EMBL/GenBank/DDBJ whole genome shotgun (WGS) entry which is preliminary data.</text>
</comment>
<dbReference type="STRING" id="28115.HQ47_04145"/>
<dbReference type="AlphaFoldDB" id="A0A0A2EBQ8"/>
<dbReference type="OrthoDB" id="1551390at2"/>
<name>A0A0A2EBQ8_9PORP</name>
<organism evidence="1 2">
    <name type="scientific">Porphyromonas macacae</name>
    <dbReference type="NCBI Taxonomy" id="28115"/>
    <lineage>
        <taxon>Bacteria</taxon>
        <taxon>Pseudomonadati</taxon>
        <taxon>Bacteroidota</taxon>
        <taxon>Bacteroidia</taxon>
        <taxon>Bacteroidales</taxon>
        <taxon>Porphyromonadaceae</taxon>
        <taxon>Porphyromonas</taxon>
    </lineage>
</organism>
<dbReference type="EMBL" id="JRFA01000009">
    <property type="protein sequence ID" value="KGN75097.1"/>
    <property type="molecule type" value="Genomic_DNA"/>
</dbReference>
<protein>
    <submittedName>
        <fullName evidence="1">Uncharacterized protein</fullName>
    </submittedName>
</protein>
<evidence type="ECO:0000313" key="1">
    <source>
        <dbReference type="EMBL" id="KGN75097.1"/>
    </source>
</evidence>
<dbReference type="Proteomes" id="UP000030103">
    <property type="component" value="Unassembled WGS sequence"/>
</dbReference>
<gene>
    <name evidence="1" type="ORF">HQ47_04145</name>
</gene>
<sequence length="140" mass="16351">MNELRENTSNEVFHKLNKGDKYFAAHKYREAITIYDEVLESLPSPKEDHDIFVLVNLSLGNSYHEVREYGIADYFYNKALEGERGLENALIWYALGKNYIKMGYEEKGIDSLVRAYILGGKELFQVDDFHYFSKIEHLVS</sequence>
<dbReference type="Gene3D" id="1.25.40.10">
    <property type="entry name" value="Tetratricopeptide repeat domain"/>
    <property type="match status" value="1"/>
</dbReference>
<dbReference type="RefSeq" id="WP_036873467.1">
    <property type="nucleotide sequence ID" value="NZ_JBGYTE010000026.1"/>
</dbReference>
<accession>A0A0A2EBQ8</accession>
<reference evidence="1 2" key="1">
    <citation type="submission" date="2014-09" db="EMBL/GenBank/DDBJ databases">
        <title>Draft Genome Sequence of Porphyromonas macacae COT-192_OH2859.</title>
        <authorList>
            <person name="Wallis C."/>
            <person name="Deusch O."/>
            <person name="O'Flynn C."/>
            <person name="Davis I."/>
            <person name="Horsfall A."/>
            <person name="Kirkwood N."/>
            <person name="Harris S."/>
            <person name="Eisen J.A."/>
            <person name="Coil D.A."/>
            <person name="Darling A.E."/>
            <person name="Jospin G."/>
            <person name="Alexiev A."/>
        </authorList>
    </citation>
    <scope>NUCLEOTIDE SEQUENCE [LARGE SCALE GENOMIC DNA]</scope>
    <source>
        <strain evidence="2">COT-192 OH2859</strain>
    </source>
</reference>
<keyword evidence="2" id="KW-1185">Reference proteome</keyword>
<proteinExistence type="predicted"/>
<dbReference type="InterPro" id="IPR011990">
    <property type="entry name" value="TPR-like_helical_dom_sf"/>
</dbReference>
<evidence type="ECO:0000313" key="2">
    <source>
        <dbReference type="Proteomes" id="UP000030103"/>
    </source>
</evidence>
<dbReference type="SUPFAM" id="SSF48452">
    <property type="entry name" value="TPR-like"/>
    <property type="match status" value="1"/>
</dbReference>